<keyword evidence="5 10" id="KW-0378">Hydrolase</keyword>
<dbReference type="GO" id="GO:0046872">
    <property type="term" value="F:metal ion binding"/>
    <property type="evidence" value="ECO:0007669"/>
    <property type="project" value="UniProtKB-KW"/>
</dbReference>
<name>A0A7W7RJR7_9ACTN</name>
<feature type="domain" description="Peptidase M48" evidence="11">
    <location>
        <begin position="69"/>
        <end position="264"/>
    </location>
</feature>
<dbReference type="Gene3D" id="3.30.2010.10">
    <property type="entry name" value="Metalloproteases ('zincins'), catalytic domain"/>
    <property type="match status" value="1"/>
</dbReference>
<keyword evidence="13" id="KW-1185">Reference proteome</keyword>
<evidence type="ECO:0000256" key="1">
    <source>
        <dbReference type="ARBA" id="ARBA00022475"/>
    </source>
</evidence>
<protein>
    <submittedName>
        <fullName evidence="12">Zn-dependent protease with chaperone function</fullName>
    </submittedName>
</protein>
<dbReference type="EMBL" id="JACHJT010000001">
    <property type="protein sequence ID" value="MBB4933172.1"/>
    <property type="molecule type" value="Genomic_DNA"/>
</dbReference>
<evidence type="ECO:0000256" key="4">
    <source>
        <dbReference type="ARBA" id="ARBA00022723"/>
    </source>
</evidence>
<dbReference type="PANTHER" id="PTHR43221">
    <property type="entry name" value="PROTEASE HTPX"/>
    <property type="match status" value="1"/>
</dbReference>
<dbReference type="InterPro" id="IPR050083">
    <property type="entry name" value="HtpX_protease"/>
</dbReference>
<evidence type="ECO:0000256" key="6">
    <source>
        <dbReference type="ARBA" id="ARBA00022833"/>
    </source>
</evidence>
<keyword evidence="8 10" id="KW-0482">Metalloprotease</keyword>
<evidence type="ECO:0000313" key="13">
    <source>
        <dbReference type="Proteomes" id="UP000523007"/>
    </source>
</evidence>
<evidence type="ECO:0000256" key="2">
    <source>
        <dbReference type="ARBA" id="ARBA00022670"/>
    </source>
</evidence>
<keyword evidence="4" id="KW-0479">Metal-binding</keyword>
<dbReference type="Proteomes" id="UP000523007">
    <property type="component" value="Unassembled WGS sequence"/>
</dbReference>
<dbReference type="CDD" id="cd07325">
    <property type="entry name" value="M48_Ste24p_like"/>
    <property type="match status" value="1"/>
</dbReference>
<keyword evidence="1" id="KW-1003">Cell membrane</keyword>
<sequence>MATNTPDRTRVRLADISSRAYEHPADRGALVALRSLKGFDEVFKRLSGLFNERALRLMFLASSVRVSEQQFPDVHNYVRDAAYVLDLEEIPELYVQQNPQPNAMAIGSQRPFIVMTTGLFDLLEAEEQRFVVGHEVGHILSGHAVYRTMLLALIQLAARVAWIPLGYLGLRAIVAALEEWYRKSELSCDRAGALAAQDPDAAKRALMKMAGGSRLVEMNPDSMLEQAAEYERGGDARDSMLKILNLIGHTHPFAVIRLAELDRWVQDGSYQRILDGDYPRRGTDREANVGEEARRAANSYKESWERSSDPLVGTLRDVAGSAADAGGRLFDTVADRWKSAGGRRDNGENTSNSND</sequence>
<keyword evidence="9" id="KW-0472">Membrane</keyword>
<keyword evidence="6 10" id="KW-0862">Zinc</keyword>
<dbReference type="Pfam" id="PF01435">
    <property type="entry name" value="Peptidase_M48"/>
    <property type="match status" value="1"/>
</dbReference>
<reference evidence="12 13" key="1">
    <citation type="submission" date="2020-08" db="EMBL/GenBank/DDBJ databases">
        <title>Sequencing the genomes of 1000 actinobacteria strains.</title>
        <authorList>
            <person name="Klenk H.-P."/>
        </authorList>
    </citation>
    <scope>NUCLEOTIDE SEQUENCE [LARGE SCALE GENOMIC DNA]</scope>
    <source>
        <strain evidence="12 13">DSM 102030</strain>
    </source>
</reference>
<gene>
    <name evidence="12" type="ORF">F4561_003992</name>
</gene>
<keyword evidence="7" id="KW-1133">Transmembrane helix</keyword>
<evidence type="ECO:0000259" key="11">
    <source>
        <dbReference type="Pfam" id="PF01435"/>
    </source>
</evidence>
<evidence type="ECO:0000256" key="8">
    <source>
        <dbReference type="ARBA" id="ARBA00023049"/>
    </source>
</evidence>
<dbReference type="InterPro" id="IPR001915">
    <property type="entry name" value="Peptidase_M48"/>
</dbReference>
<evidence type="ECO:0000313" key="12">
    <source>
        <dbReference type="EMBL" id="MBB4933172.1"/>
    </source>
</evidence>
<dbReference type="GO" id="GO:0006508">
    <property type="term" value="P:proteolysis"/>
    <property type="evidence" value="ECO:0007669"/>
    <property type="project" value="UniProtKB-KW"/>
</dbReference>
<proteinExistence type="inferred from homology"/>
<evidence type="ECO:0000256" key="10">
    <source>
        <dbReference type="RuleBase" id="RU003983"/>
    </source>
</evidence>
<evidence type="ECO:0000256" key="3">
    <source>
        <dbReference type="ARBA" id="ARBA00022692"/>
    </source>
</evidence>
<dbReference type="AlphaFoldDB" id="A0A7W7RJR7"/>
<keyword evidence="3" id="KW-0812">Transmembrane</keyword>
<comment type="similarity">
    <text evidence="10">Belongs to the peptidase M48 family.</text>
</comment>
<comment type="caution">
    <text evidence="12">The sequence shown here is derived from an EMBL/GenBank/DDBJ whole genome shotgun (WGS) entry which is preliminary data.</text>
</comment>
<evidence type="ECO:0000256" key="5">
    <source>
        <dbReference type="ARBA" id="ARBA00022801"/>
    </source>
</evidence>
<dbReference type="GO" id="GO:0004222">
    <property type="term" value="F:metalloendopeptidase activity"/>
    <property type="evidence" value="ECO:0007669"/>
    <property type="project" value="InterPro"/>
</dbReference>
<dbReference type="PANTHER" id="PTHR43221:SF3">
    <property type="entry name" value="SLL1280 PROTEIN"/>
    <property type="match status" value="1"/>
</dbReference>
<comment type="cofactor">
    <cofactor evidence="10">
        <name>Zn(2+)</name>
        <dbReference type="ChEBI" id="CHEBI:29105"/>
    </cofactor>
    <text evidence="10">Binds 1 zinc ion per subunit.</text>
</comment>
<keyword evidence="2 10" id="KW-0645">Protease</keyword>
<evidence type="ECO:0000256" key="9">
    <source>
        <dbReference type="ARBA" id="ARBA00023136"/>
    </source>
</evidence>
<accession>A0A7W7RJR7</accession>
<evidence type="ECO:0000256" key="7">
    <source>
        <dbReference type="ARBA" id="ARBA00022989"/>
    </source>
</evidence>
<dbReference type="RefSeq" id="WP_184580826.1">
    <property type="nucleotide sequence ID" value="NZ_JACHJT010000001.1"/>
</dbReference>
<organism evidence="12 13">
    <name type="scientific">Lipingzhangella halophila</name>
    <dbReference type="NCBI Taxonomy" id="1783352"/>
    <lineage>
        <taxon>Bacteria</taxon>
        <taxon>Bacillati</taxon>
        <taxon>Actinomycetota</taxon>
        <taxon>Actinomycetes</taxon>
        <taxon>Streptosporangiales</taxon>
        <taxon>Nocardiopsidaceae</taxon>
        <taxon>Lipingzhangella</taxon>
    </lineage>
</organism>